<feature type="domain" description="Multidrug resistance protein MdtA-like C-terminal permuted SH3" evidence="6">
    <location>
        <begin position="288"/>
        <end position="349"/>
    </location>
</feature>
<dbReference type="OrthoDB" id="9801814at2"/>
<protein>
    <submittedName>
        <fullName evidence="7">Secretion protein HlyD</fullName>
    </submittedName>
</protein>
<dbReference type="Pfam" id="PF25917">
    <property type="entry name" value="BSH_RND"/>
    <property type="match status" value="1"/>
</dbReference>
<comment type="caution">
    <text evidence="7">The sequence shown here is derived from an EMBL/GenBank/DDBJ whole genome shotgun (WGS) entry which is preliminary data.</text>
</comment>
<dbReference type="InterPro" id="IPR058625">
    <property type="entry name" value="MdtA-like_BSH"/>
</dbReference>
<dbReference type="GO" id="GO:0022857">
    <property type="term" value="F:transmembrane transporter activity"/>
    <property type="evidence" value="ECO:0007669"/>
    <property type="project" value="InterPro"/>
</dbReference>
<evidence type="ECO:0000256" key="1">
    <source>
        <dbReference type="ARBA" id="ARBA00004196"/>
    </source>
</evidence>
<accession>A0A084TKZ4</accession>
<reference evidence="8" key="2">
    <citation type="submission" date="2014-07" db="EMBL/GenBank/DDBJ databases">
        <title>Genome sequence of Mangrovimonas yunxiaonensis.</title>
        <authorList>
            <person name="Li Y."/>
            <person name="Zheng T."/>
        </authorList>
    </citation>
    <scope>NUCLEOTIDE SEQUENCE [LARGE SCALE GENOMIC DNA]</scope>
    <source>
        <strain evidence="8">LY01</strain>
    </source>
</reference>
<reference evidence="7 8" key="1">
    <citation type="journal article" date="2014" name="Genome Announc.">
        <title>Draft Genome Sequence of the Algicidal Bacterium Mangrovimonas yunxiaonensis Strain LY01.</title>
        <authorList>
            <person name="Li Y."/>
            <person name="Zhu H."/>
            <person name="Li C."/>
            <person name="Zhang H."/>
            <person name="Chen Z."/>
            <person name="Zheng W."/>
            <person name="Xu H."/>
            <person name="Zheng T."/>
        </authorList>
    </citation>
    <scope>NUCLEOTIDE SEQUENCE [LARGE SCALE GENOMIC DNA]</scope>
    <source>
        <strain evidence="7 8">LY01</strain>
    </source>
</reference>
<evidence type="ECO:0000256" key="3">
    <source>
        <dbReference type="SAM" id="SignalP"/>
    </source>
</evidence>
<comment type="similarity">
    <text evidence="2">Belongs to the membrane fusion protein (MFP) (TC 8.A.1) family.</text>
</comment>
<sequence length="375" mass="40542">MKRLKTYSLLVFGISALAVSSCKQEAQQGPQQPQVLPFVVSEMPQKDVTSYIAYPTTIEGTISSEVRAKVSGYIQNVLVDEGQKVKKGQALFKLETQSLSQDAEAAKARVNVAQVEVDKLIPLVEKNIISQVQLETAKANLAQAKSAYNSVVANIGYATVTSPVDGYVGAISYREGSLVSATSAKPLTTVASIDKVYAYFSMNETEYLNFLQQTEGKTRQDKINNFPKVGLLLANGQAYDQKGTIETVTGQIDANTGTVSFRATFNNPNLLLTNGNSGTIEIPKHYENSVVVPQSATFEQQGQTFVYKVDESNTAIATMVTVKDKADGLYVVGAGIKAGDLVVVKGIGKLRNRTPIQPQKVAFDSIVKPIKPLFQ</sequence>
<evidence type="ECO:0000256" key="2">
    <source>
        <dbReference type="ARBA" id="ARBA00009477"/>
    </source>
</evidence>
<comment type="subcellular location">
    <subcellularLocation>
        <location evidence="1">Cell envelope</location>
    </subcellularLocation>
</comment>
<feature type="signal peptide" evidence="3">
    <location>
        <begin position="1"/>
        <end position="20"/>
    </location>
</feature>
<keyword evidence="3" id="KW-0732">Signal</keyword>
<dbReference type="PROSITE" id="PS51257">
    <property type="entry name" value="PROKAR_LIPOPROTEIN"/>
    <property type="match status" value="1"/>
</dbReference>
<evidence type="ECO:0000259" key="5">
    <source>
        <dbReference type="Pfam" id="PF25944"/>
    </source>
</evidence>
<dbReference type="SUPFAM" id="SSF111369">
    <property type="entry name" value="HlyD-like secretion proteins"/>
    <property type="match status" value="1"/>
</dbReference>
<evidence type="ECO:0000313" key="7">
    <source>
        <dbReference type="EMBL" id="KFB01380.1"/>
    </source>
</evidence>
<gene>
    <name evidence="7" type="ORF">IA57_06010</name>
</gene>
<feature type="domain" description="Multidrug resistance protein MdtA-like beta-barrel" evidence="5">
    <location>
        <begin position="200"/>
        <end position="275"/>
    </location>
</feature>
<dbReference type="RefSeq" id="WP_036120490.1">
    <property type="nucleotide sequence ID" value="NZ_BMET01000001.1"/>
</dbReference>
<dbReference type="Proteomes" id="UP000028521">
    <property type="component" value="Unassembled WGS sequence"/>
</dbReference>
<feature type="domain" description="Multidrug resistance protein MdtA-like barrel-sandwich hybrid" evidence="4">
    <location>
        <begin position="65"/>
        <end position="190"/>
    </location>
</feature>
<dbReference type="Gene3D" id="2.40.30.170">
    <property type="match status" value="1"/>
</dbReference>
<dbReference type="STRING" id="1197477.IA57_06010"/>
<dbReference type="NCBIfam" id="TIGR01730">
    <property type="entry name" value="RND_mfp"/>
    <property type="match status" value="1"/>
</dbReference>
<name>A0A084TKZ4_9FLAO</name>
<dbReference type="InterPro" id="IPR058626">
    <property type="entry name" value="MdtA-like_b-barrel"/>
</dbReference>
<evidence type="ECO:0000259" key="6">
    <source>
        <dbReference type="Pfam" id="PF25967"/>
    </source>
</evidence>
<dbReference type="PANTHER" id="PTHR30158">
    <property type="entry name" value="ACRA/E-RELATED COMPONENT OF DRUG EFFLUX TRANSPORTER"/>
    <property type="match status" value="1"/>
</dbReference>
<feature type="chain" id="PRO_5001782912" evidence="3">
    <location>
        <begin position="21"/>
        <end position="375"/>
    </location>
</feature>
<dbReference type="Gene3D" id="2.40.50.100">
    <property type="match status" value="1"/>
</dbReference>
<dbReference type="PANTHER" id="PTHR30158:SF23">
    <property type="entry name" value="MULTIDRUG RESISTANCE PROTEIN MEXA"/>
    <property type="match status" value="1"/>
</dbReference>
<dbReference type="Gene3D" id="2.40.420.20">
    <property type="match status" value="1"/>
</dbReference>
<organism evidence="7 8">
    <name type="scientific">Mangrovimonas yunxiaonensis</name>
    <dbReference type="NCBI Taxonomy" id="1197477"/>
    <lineage>
        <taxon>Bacteria</taxon>
        <taxon>Pseudomonadati</taxon>
        <taxon>Bacteroidota</taxon>
        <taxon>Flavobacteriia</taxon>
        <taxon>Flavobacteriales</taxon>
        <taxon>Flavobacteriaceae</taxon>
        <taxon>Mangrovimonas</taxon>
    </lineage>
</organism>
<evidence type="ECO:0000259" key="4">
    <source>
        <dbReference type="Pfam" id="PF25917"/>
    </source>
</evidence>
<dbReference type="AlphaFoldDB" id="A0A084TKZ4"/>
<dbReference type="eggNOG" id="COG0845">
    <property type="taxonomic scope" value="Bacteria"/>
</dbReference>
<dbReference type="Pfam" id="PF25944">
    <property type="entry name" value="Beta-barrel_RND"/>
    <property type="match status" value="1"/>
</dbReference>
<dbReference type="Gene3D" id="1.10.287.470">
    <property type="entry name" value="Helix hairpin bin"/>
    <property type="match status" value="1"/>
</dbReference>
<dbReference type="Pfam" id="PF25967">
    <property type="entry name" value="RND-MFP_C"/>
    <property type="match status" value="1"/>
</dbReference>
<dbReference type="EMBL" id="JPFK01000005">
    <property type="protein sequence ID" value="KFB01380.1"/>
    <property type="molecule type" value="Genomic_DNA"/>
</dbReference>
<dbReference type="GO" id="GO:0030313">
    <property type="term" value="C:cell envelope"/>
    <property type="evidence" value="ECO:0007669"/>
    <property type="project" value="UniProtKB-SubCell"/>
</dbReference>
<dbReference type="InterPro" id="IPR058627">
    <property type="entry name" value="MdtA-like_C"/>
</dbReference>
<dbReference type="InterPro" id="IPR006143">
    <property type="entry name" value="RND_pump_MFP"/>
</dbReference>
<evidence type="ECO:0000313" key="8">
    <source>
        <dbReference type="Proteomes" id="UP000028521"/>
    </source>
</evidence>
<proteinExistence type="inferred from homology"/>
<dbReference type="GO" id="GO:0005886">
    <property type="term" value="C:plasma membrane"/>
    <property type="evidence" value="ECO:0007669"/>
    <property type="project" value="TreeGrafter"/>
</dbReference>
<dbReference type="GO" id="GO:0046677">
    <property type="term" value="P:response to antibiotic"/>
    <property type="evidence" value="ECO:0007669"/>
    <property type="project" value="TreeGrafter"/>
</dbReference>
<keyword evidence="8" id="KW-1185">Reference proteome</keyword>